<feature type="transmembrane region" description="Helical" evidence="12">
    <location>
        <begin position="503"/>
        <end position="528"/>
    </location>
</feature>
<dbReference type="EMBL" id="OV170222">
    <property type="protein sequence ID" value="CAH0720826.1"/>
    <property type="molecule type" value="Genomic_DNA"/>
</dbReference>
<feature type="region of interest" description="Disordered" evidence="11">
    <location>
        <begin position="1"/>
        <end position="38"/>
    </location>
</feature>
<protein>
    <recommendedName>
        <fullName evidence="10">Transporter</fullName>
    </recommendedName>
</protein>
<evidence type="ECO:0000256" key="10">
    <source>
        <dbReference type="RuleBase" id="RU003732"/>
    </source>
</evidence>
<evidence type="ECO:0000256" key="5">
    <source>
        <dbReference type="ARBA" id="ARBA00022847"/>
    </source>
</evidence>
<evidence type="ECO:0000256" key="9">
    <source>
        <dbReference type="PIRSR" id="PIRSR600175-2"/>
    </source>
</evidence>
<evidence type="ECO:0000256" key="7">
    <source>
        <dbReference type="ARBA" id="ARBA00023136"/>
    </source>
</evidence>
<evidence type="ECO:0000313" key="14">
    <source>
        <dbReference type="Proteomes" id="UP000838878"/>
    </source>
</evidence>
<dbReference type="PRINTS" id="PR01205">
    <property type="entry name" value="INEBRIATED"/>
</dbReference>
<feature type="transmembrane region" description="Helical" evidence="12">
    <location>
        <begin position="578"/>
        <end position="600"/>
    </location>
</feature>
<feature type="binding site" evidence="8">
    <location>
        <position position="186"/>
    </location>
    <ligand>
        <name>Na(+)</name>
        <dbReference type="ChEBI" id="CHEBI:29101"/>
        <label>1</label>
    </ligand>
</feature>
<dbReference type="GO" id="GO:0046872">
    <property type="term" value="F:metal ion binding"/>
    <property type="evidence" value="ECO:0007669"/>
    <property type="project" value="UniProtKB-KW"/>
</dbReference>
<feature type="binding site" evidence="8">
    <location>
        <position position="418"/>
    </location>
    <ligand>
        <name>Na(+)</name>
        <dbReference type="ChEBI" id="CHEBI:29101"/>
        <label>1</label>
    </ligand>
</feature>
<evidence type="ECO:0000256" key="4">
    <source>
        <dbReference type="ARBA" id="ARBA00022692"/>
    </source>
</evidence>
<keyword evidence="7 12" id="KW-0472">Membrane</keyword>
<feature type="transmembrane region" description="Helical" evidence="12">
    <location>
        <begin position="620"/>
        <end position="640"/>
    </location>
</feature>
<dbReference type="GO" id="GO:0005328">
    <property type="term" value="F:neurotransmitter:sodium symporter activity"/>
    <property type="evidence" value="ECO:0007669"/>
    <property type="project" value="InterPro"/>
</dbReference>
<dbReference type="GO" id="GO:0042065">
    <property type="term" value="P:glial cell growth"/>
    <property type="evidence" value="ECO:0007669"/>
    <property type="project" value="InterPro"/>
</dbReference>
<keyword evidence="3 10" id="KW-0813">Transport</keyword>
<accession>A0A8J9YC17</accession>
<dbReference type="InterPro" id="IPR002944">
    <property type="entry name" value="Na/ntran_symport_inebriated"/>
</dbReference>
<sequence>MTKANTSAEAALPSMATHVDHYEDLNQEQSKLLDPNSPVPIVAPSVQIRKVKSFTDTHRIRDVNTASGAASARSLRPYDPVNSYPEGSDTGTNHYAPSMRSLASIGMGCTDGRKMVIRRVPTSPTELFHLVRPPTPPDEDSASHESEYGEEEEDAETVHLKPRRPFWANKIQFVLACVGYSVGLGNVWRFPYLCYKSGGGAFLVPYFIILLVCGVPMLFMELAIGQYTAHGPIGALSQICPLFKGAGLASVVISFLMSTYYAVIIAWAIYYFFTSFKSEVPWASCSNRWNTQQCWMPNHTIPNKANDSQTPTEQFFEKKVLNMSDGIEYPGGMRWELAACLVCAWVLVYFALWKSIKSSAKVRYITTTLPFLLIIVFLGRSLTLEGADKGLRFFFKPDWELLKQSRPWVNAASQIFNSIGIAFGSMIMFASYNRFDNNFLHDTLAVSLVNAVTSLIVGIFTFATIGNIAFEQNTPVNVVIADSPGLLFVVYPQAIAKMPASQLWAVLFFFMFLCLGLNSQFAIVEVVVTSIQDGFPNMIRKRLVYHELLVLLVCAVSLVFGLPHIIHSGIYIFQLMDFYAASLSITYLAFFEMVAIAWFYGVDRLSRNIKQMTGQYPSLYFRFCWLIAAPALLLAVWVASLVDYTPPSYRQYQYPKWAQALGWIIASLSLLCIPVYAVVVVISSPGNSIREKLRNSIRPTSMCDCGVAGCDICCSESETPEDKATIN</sequence>
<evidence type="ECO:0000256" key="8">
    <source>
        <dbReference type="PIRSR" id="PIRSR600175-1"/>
    </source>
</evidence>
<feature type="transmembrane region" description="Helical" evidence="12">
    <location>
        <begin position="202"/>
        <end position="224"/>
    </location>
</feature>
<dbReference type="GO" id="GO:0005034">
    <property type="term" value="F:osmosensor activity"/>
    <property type="evidence" value="ECO:0007669"/>
    <property type="project" value="InterPro"/>
</dbReference>
<feature type="transmembrane region" description="Helical" evidence="12">
    <location>
        <begin position="364"/>
        <end position="383"/>
    </location>
</feature>
<evidence type="ECO:0000256" key="11">
    <source>
        <dbReference type="SAM" id="MobiDB-lite"/>
    </source>
</evidence>
<evidence type="ECO:0000313" key="13">
    <source>
        <dbReference type="EMBL" id="CAH0720826.1"/>
    </source>
</evidence>
<dbReference type="SUPFAM" id="SSF161070">
    <property type="entry name" value="SNF-like"/>
    <property type="match status" value="1"/>
</dbReference>
<keyword evidence="9" id="KW-1015">Disulfide bond</keyword>
<dbReference type="PROSITE" id="PS50267">
    <property type="entry name" value="NA_NEUROTRAN_SYMP_3"/>
    <property type="match status" value="1"/>
</dbReference>
<dbReference type="OrthoDB" id="6581954at2759"/>
<proteinExistence type="inferred from homology"/>
<keyword evidence="14" id="KW-1185">Reference proteome</keyword>
<dbReference type="Pfam" id="PF00209">
    <property type="entry name" value="SNF"/>
    <property type="match status" value="1"/>
</dbReference>
<evidence type="ECO:0000256" key="6">
    <source>
        <dbReference type="ARBA" id="ARBA00022989"/>
    </source>
</evidence>
<feature type="non-terminal residue" evidence="13">
    <location>
        <position position="727"/>
    </location>
</feature>
<evidence type="ECO:0000256" key="3">
    <source>
        <dbReference type="ARBA" id="ARBA00022448"/>
    </source>
</evidence>
<keyword evidence="8" id="KW-0915">Sodium</keyword>
<feature type="region of interest" description="Disordered" evidence="11">
    <location>
        <begin position="127"/>
        <end position="157"/>
    </location>
</feature>
<reference evidence="13" key="1">
    <citation type="submission" date="2021-12" db="EMBL/GenBank/DDBJ databases">
        <authorList>
            <person name="Martin H S."/>
        </authorList>
    </citation>
    <scope>NUCLEOTIDE SEQUENCE</scope>
</reference>
<dbReference type="GO" id="GO:0089718">
    <property type="term" value="P:amino acid import across plasma membrane"/>
    <property type="evidence" value="ECO:0007669"/>
    <property type="project" value="TreeGrafter"/>
</dbReference>
<dbReference type="GO" id="GO:0005886">
    <property type="term" value="C:plasma membrane"/>
    <property type="evidence" value="ECO:0007669"/>
    <property type="project" value="TreeGrafter"/>
</dbReference>
<feature type="disulfide bond" evidence="9">
    <location>
        <begin position="285"/>
        <end position="294"/>
    </location>
</feature>
<feature type="transmembrane region" description="Helical" evidence="12">
    <location>
        <begin position="444"/>
        <end position="470"/>
    </location>
</feature>
<evidence type="ECO:0000256" key="12">
    <source>
        <dbReference type="SAM" id="Phobius"/>
    </source>
</evidence>
<dbReference type="PANTHER" id="PTHR11616">
    <property type="entry name" value="SODIUM/CHLORIDE DEPENDENT TRANSPORTER"/>
    <property type="match status" value="1"/>
</dbReference>
<dbReference type="PANTHER" id="PTHR11616:SF303">
    <property type="entry name" value="SODIUM- AND CHLORIDE-DEPENDENT GABA TRANSPORTER INE"/>
    <property type="match status" value="1"/>
</dbReference>
<feature type="transmembrane region" description="Helical" evidence="12">
    <location>
        <begin position="548"/>
        <end position="566"/>
    </location>
</feature>
<comment type="subcellular location">
    <subcellularLocation>
        <location evidence="1">Membrane</location>
        <topology evidence="1">Multi-pass membrane protein</topology>
    </subcellularLocation>
</comment>
<evidence type="ECO:0000256" key="2">
    <source>
        <dbReference type="ARBA" id="ARBA00006459"/>
    </source>
</evidence>
<dbReference type="InterPro" id="IPR000175">
    <property type="entry name" value="Na/ntran_symport"/>
</dbReference>
<feature type="binding site" evidence="8">
    <location>
        <position position="179"/>
    </location>
    <ligand>
        <name>Na(+)</name>
        <dbReference type="ChEBI" id="CHEBI:29101"/>
        <label>1</label>
    </ligand>
</feature>
<dbReference type="AlphaFoldDB" id="A0A8J9YC17"/>
<evidence type="ECO:0000256" key="1">
    <source>
        <dbReference type="ARBA" id="ARBA00004141"/>
    </source>
</evidence>
<feature type="binding site" evidence="8">
    <location>
        <position position="519"/>
    </location>
    <ligand>
        <name>Na(+)</name>
        <dbReference type="ChEBI" id="CHEBI:29101"/>
        <label>1</label>
    </ligand>
</feature>
<organism evidence="13 14">
    <name type="scientific">Brenthis ino</name>
    <name type="common">lesser marbled fritillary</name>
    <dbReference type="NCBI Taxonomy" id="405034"/>
    <lineage>
        <taxon>Eukaryota</taxon>
        <taxon>Metazoa</taxon>
        <taxon>Ecdysozoa</taxon>
        <taxon>Arthropoda</taxon>
        <taxon>Hexapoda</taxon>
        <taxon>Insecta</taxon>
        <taxon>Pterygota</taxon>
        <taxon>Neoptera</taxon>
        <taxon>Endopterygota</taxon>
        <taxon>Lepidoptera</taxon>
        <taxon>Glossata</taxon>
        <taxon>Ditrysia</taxon>
        <taxon>Papilionoidea</taxon>
        <taxon>Nymphalidae</taxon>
        <taxon>Heliconiinae</taxon>
        <taxon>Argynnini</taxon>
        <taxon>Brenthis</taxon>
    </lineage>
</organism>
<feature type="transmembrane region" description="Helical" evidence="12">
    <location>
        <begin position="333"/>
        <end position="352"/>
    </location>
</feature>
<gene>
    <name evidence="13" type="ORF">BINO364_LOCUS7004</name>
</gene>
<feature type="binding site" evidence="8">
    <location>
        <position position="182"/>
    </location>
    <ligand>
        <name>Na(+)</name>
        <dbReference type="ChEBI" id="CHEBI:29101"/>
        <label>1</label>
    </ligand>
</feature>
<dbReference type="PRINTS" id="PR00176">
    <property type="entry name" value="NANEUSMPORT"/>
</dbReference>
<name>A0A8J9YC17_9NEOP</name>
<feature type="binding site" evidence="8">
    <location>
        <position position="450"/>
    </location>
    <ligand>
        <name>Na(+)</name>
        <dbReference type="ChEBI" id="CHEBI:29101"/>
        <label>1</label>
    </ligand>
</feature>
<dbReference type="GO" id="GO:0019226">
    <property type="term" value="P:transmission of nerve impulse"/>
    <property type="evidence" value="ECO:0007669"/>
    <property type="project" value="InterPro"/>
</dbReference>
<dbReference type="InterPro" id="IPR037272">
    <property type="entry name" value="SNS_sf"/>
</dbReference>
<comment type="similarity">
    <text evidence="2 10">Belongs to the sodium:neurotransmitter symporter (SNF) (TC 2.A.22) family.</text>
</comment>
<dbReference type="NCBIfam" id="NF037979">
    <property type="entry name" value="Na_transp"/>
    <property type="match status" value="1"/>
</dbReference>
<keyword evidence="4 10" id="KW-0812">Transmembrane</keyword>
<feature type="transmembrane region" description="Helical" evidence="12">
    <location>
        <begin position="245"/>
        <end position="273"/>
    </location>
</feature>
<keyword evidence="6 12" id="KW-1133">Transmembrane helix</keyword>
<dbReference type="GO" id="GO:0005283">
    <property type="term" value="F:amino acid:sodium symporter activity"/>
    <property type="evidence" value="ECO:0007669"/>
    <property type="project" value="TreeGrafter"/>
</dbReference>
<dbReference type="Proteomes" id="UP000838878">
    <property type="component" value="Chromosome 2"/>
</dbReference>
<keyword evidence="5 10" id="KW-0769">Symport</keyword>
<keyword evidence="8" id="KW-0479">Metal-binding</keyword>
<feature type="transmembrane region" description="Helical" evidence="12">
    <location>
        <begin position="411"/>
        <end position="432"/>
    </location>
</feature>
<feature type="transmembrane region" description="Helical" evidence="12">
    <location>
        <begin position="171"/>
        <end position="190"/>
    </location>
</feature>
<dbReference type="PROSITE" id="PS00610">
    <property type="entry name" value="NA_NEUROTRAN_SYMP_1"/>
    <property type="match status" value="1"/>
</dbReference>
<feature type="binding site" evidence="8">
    <location>
        <position position="515"/>
    </location>
    <ligand>
        <name>Na(+)</name>
        <dbReference type="ChEBI" id="CHEBI:29101"/>
        <label>1</label>
    </ligand>
</feature>
<feature type="transmembrane region" description="Helical" evidence="12">
    <location>
        <begin position="660"/>
        <end position="682"/>
    </location>
</feature>